<evidence type="ECO:0000259" key="1">
    <source>
        <dbReference type="Pfam" id="PF06094"/>
    </source>
</evidence>
<sequence length="195" mass="21756">MTRPYFFGYGSLVNRKTHTFTDMSPATLTGWRRVWRQTTYAPRPILTIEPCAGVTVSGVIAHVPNDDWSTLDAREHAYDRVALGSGLSHASTAPSMVATYSIPTEKFPQPTKPRPIHLSYLDVVIQGYLTEFDEATAMQFFATTVGWDAPIKDDRHNPAYPRHQSLTKGERAFVDKALAETRRREALSDADGTSP</sequence>
<dbReference type="EMBL" id="FQWM01000004">
    <property type="protein sequence ID" value="SHH33385.1"/>
    <property type="molecule type" value="Genomic_DNA"/>
</dbReference>
<dbReference type="Pfam" id="PF06094">
    <property type="entry name" value="GGACT"/>
    <property type="match status" value="1"/>
</dbReference>
<dbReference type="STRING" id="870908.SAMN04488044_2385"/>
<dbReference type="AlphaFoldDB" id="A0A1M5S4L2"/>
<name>A0A1M5S4L2_9RHOB</name>
<proteinExistence type="predicted"/>
<dbReference type="CDD" id="cd06661">
    <property type="entry name" value="GGCT_like"/>
    <property type="match status" value="1"/>
</dbReference>
<keyword evidence="3" id="KW-1185">Reference proteome</keyword>
<feature type="domain" description="Gamma-glutamylcyclotransferase AIG2-like" evidence="1">
    <location>
        <begin position="7"/>
        <end position="85"/>
    </location>
</feature>
<evidence type="ECO:0000313" key="3">
    <source>
        <dbReference type="Proteomes" id="UP000184211"/>
    </source>
</evidence>
<gene>
    <name evidence="2" type="ORF">SAMN04488044_2385</name>
</gene>
<accession>A0A1M5S4L2</accession>
<dbReference type="InterPro" id="IPR009288">
    <property type="entry name" value="AIG2-like_dom"/>
</dbReference>
<dbReference type="SUPFAM" id="SSF110857">
    <property type="entry name" value="Gamma-glutamyl cyclotransferase-like"/>
    <property type="match status" value="1"/>
</dbReference>
<dbReference type="GO" id="GO:0016740">
    <property type="term" value="F:transferase activity"/>
    <property type="evidence" value="ECO:0007669"/>
    <property type="project" value="UniProtKB-KW"/>
</dbReference>
<organism evidence="2 3">
    <name type="scientific">Cognatishimia maritima</name>
    <dbReference type="NCBI Taxonomy" id="870908"/>
    <lineage>
        <taxon>Bacteria</taxon>
        <taxon>Pseudomonadati</taxon>
        <taxon>Pseudomonadota</taxon>
        <taxon>Alphaproteobacteria</taxon>
        <taxon>Rhodobacterales</taxon>
        <taxon>Paracoccaceae</taxon>
        <taxon>Cognatishimia</taxon>
    </lineage>
</organism>
<dbReference type="OrthoDB" id="5567366at2"/>
<dbReference type="Gene3D" id="3.10.490.10">
    <property type="entry name" value="Gamma-glutamyl cyclotransferase-like"/>
    <property type="match status" value="1"/>
</dbReference>
<protein>
    <submittedName>
        <fullName evidence="2">Gamma-glutamyl cyclotransferase, AIG2-like</fullName>
    </submittedName>
</protein>
<reference evidence="3" key="1">
    <citation type="submission" date="2016-11" db="EMBL/GenBank/DDBJ databases">
        <authorList>
            <person name="Varghese N."/>
            <person name="Submissions S."/>
        </authorList>
    </citation>
    <scope>NUCLEOTIDE SEQUENCE [LARGE SCALE GENOMIC DNA]</scope>
    <source>
        <strain evidence="3">DSM 28223</strain>
    </source>
</reference>
<dbReference type="Proteomes" id="UP000184211">
    <property type="component" value="Unassembled WGS sequence"/>
</dbReference>
<dbReference type="InterPro" id="IPR013024">
    <property type="entry name" value="GGCT-like"/>
</dbReference>
<keyword evidence="2" id="KW-0808">Transferase</keyword>
<dbReference type="InterPro" id="IPR036568">
    <property type="entry name" value="GGCT-like_sf"/>
</dbReference>
<evidence type="ECO:0000313" key="2">
    <source>
        <dbReference type="EMBL" id="SHH33385.1"/>
    </source>
</evidence>